<gene>
    <name evidence="5" type="ORF">FYJ85_14990</name>
</gene>
<comment type="similarity">
    <text evidence="1">Belongs to the acetyl-CoA hydrolase/transferase family.</text>
</comment>
<sequence length="434" mass="47372">MSKLPRVVSAADAVAKIGSGESIYISSSGSVPRVLVEALCARGRKGVLRNVFLRHIHTGRTEDYAAPEFEGVFRSESFFIGDNMRRQVQRGAADYIPVSLHETQQLIRRGVVGCDAAFIQVSPPGRHGRVSFGISVDIGPAAIETAKYVVAVVNPNMPYTYGDGEIELSRIDCLVEDDSPLDETVFPLPDEIERAIGRHCAELVEDGSCLQLGIGAIPNAVLSQLSDRKDLGVHTEMFADGLLPLVEAGVVNGARKKIDRGKIVASFLMGSRRVFEFADRNRMVRMREVAYTNDPFRIARNPKVVAINSAIQIDLTGQVCADSLGTRMYSGVGGQLDFVYGASRSEGGKPVIAMPSRTAKGISKIVPVLDAGAGVVTPRSRVHYVVTEYGAVDLYGKPLQERARLLISIAHPDCREELEKAAFERFGKYFLYWK</sequence>
<name>A0A844G628_9BACT</name>
<keyword evidence="5" id="KW-0378">Hydrolase</keyword>
<dbReference type="Gene3D" id="3.40.1080.20">
    <property type="entry name" value="Acetyl-CoA hydrolase/transferase C-terminal domain"/>
    <property type="match status" value="1"/>
</dbReference>
<dbReference type="Proteomes" id="UP000435649">
    <property type="component" value="Unassembled WGS sequence"/>
</dbReference>
<dbReference type="InterPro" id="IPR026888">
    <property type="entry name" value="AcetylCoA_hyd_C"/>
</dbReference>
<dbReference type="GO" id="GO:0016787">
    <property type="term" value="F:hydrolase activity"/>
    <property type="evidence" value="ECO:0007669"/>
    <property type="project" value="UniProtKB-KW"/>
</dbReference>
<dbReference type="Pfam" id="PF02550">
    <property type="entry name" value="AcetylCoA_hydro"/>
    <property type="match status" value="1"/>
</dbReference>
<evidence type="ECO:0000256" key="2">
    <source>
        <dbReference type="ARBA" id="ARBA00022679"/>
    </source>
</evidence>
<feature type="domain" description="Acetyl-CoA hydrolase/transferase C-terminal" evidence="4">
    <location>
        <begin position="270"/>
        <end position="422"/>
    </location>
</feature>
<dbReference type="InterPro" id="IPR037171">
    <property type="entry name" value="NagB/RpiA_transferase-like"/>
</dbReference>
<dbReference type="RefSeq" id="WP_154419383.1">
    <property type="nucleotide sequence ID" value="NZ_VUNS01000018.1"/>
</dbReference>
<evidence type="ECO:0000256" key="1">
    <source>
        <dbReference type="ARBA" id="ARBA00009632"/>
    </source>
</evidence>
<dbReference type="PANTHER" id="PTHR21432">
    <property type="entry name" value="ACETYL-COA HYDROLASE-RELATED"/>
    <property type="match status" value="1"/>
</dbReference>
<evidence type="ECO:0000313" key="5">
    <source>
        <dbReference type="EMBL" id="MST98345.1"/>
    </source>
</evidence>
<reference evidence="5 6" key="1">
    <citation type="submission" date="2019-08" db="EMBL/GenBank/DDBJ databases">
        <title>In-depth cultivation of the pig gut microbiome towards novel bacterial diversity and tailored functional studies.</title>
        <authorList>
            <person name="Wylensek D."/>
            <person name="Hitch T.C.A."/>
            <person name="Clavel T."/>
        </authorList>
    </citation>
    <scope>NUCLEOTIDE SEQUENCE [LARGE SCALE GENOMIC DNA]</scope>
    <source>
        <strain evidence="5 6">BBE-744-WT-12</strain>
    </source>
</reference>
<dbReference type="Pfam" id="PF13336">
    <property type="entry name" value="AcetylCoA_hyd_C"/>
    <property type="match status" value="1"/>
</dbReference>
<dbReference type="PANTHER" id="PTHR21432:SF20">
    <property type="entry name" value="ACETYL-COA HYDROLASE"/>
    <property type="match status" value="1"/>
</dbReference>
<protein>
    <submittedName>
        <fullName evidence="5">Acetyl-CoA hydrolase/transferase family protein</fullName>
    </submittedName>
</protein>
<comment type="caution">
    <text evidence="5">The sequence shown here is derived from an EMBL/GenBank/DDBJ whole genome shotgun (WGS) entry which is preliminary data.</text>
</comment>
<keyword evidence="6" id="KW-1185">Reference proteome</keyword>
<evidence type="ECO:0000259" key="4">
    <source>
        <dbReference type="Pfam" id="PF13336"/>
    </source>
</evidence>
<dbReference type="Gene3D" id="3.40.1080.10">
    <property type="entry name" value="Glutaconate Coenzyme A-transferase"/>
    <property type="match status" value="1"/>
</dbReference>
<dbReference type="GO" id="GO:0006083">
    <property type="term" value="P:acetate metabolic process"/>
    <property type="evidence" value="ECO:0007669"/>
    <property type="project" value="InterPro"/>
</dbReference>
<dbReference type="InterPro" id="IPR038460">
    <property type="entry name" value="AcetylCoA_hyd_C_sf"/>
</dbReference>
<dbReference type="AlphaFoldDB" id="A0A844G628"/>
<evidence type="ECO:0000313" key="6">
    <source>
        <dbReference type="Proteomes" id="UP000435649"/>
    </source>
</evidence>
<dbReference type="EMBL" id="VUNS01000018">
    <property type="protein sequence ID" value="MST98345.1"/>
    <property type="molecule type" value="Genomic_DNA"/>
</dbReference>
<keyword evidence="2 5" id="KW-0808">Transferase</keyword>
<dbReference type="Gene3D" id="3.30.750.70">
    <property type="entry name" value="4-hydroxybutyrate coenzyme like domains"/>
    <property type="match status" value="1"/>
</dbReference>
<organism evidence="5 6">
    <name type="scientific">Victivallis lenta</name>
    <dbReference type="NCBI Taxonomy" id="2606640"/>
    <lineage>
        <taxon>Bacteria</taxon>
        <taxon>Pseudomonadati</taxon>
        <taxon>Lentisphaerota</taxon>
        <taxon>Lentisphaeria</taxon>
        <taxon>Victivallales</taxon>
        <taxon>Victivallaceae</taxon>
        <taxon>Victivallis</taxon>
    </lineage>
</organism>
<dbReference type="InterPro" id="IPR003702">
    <property type="entry name" value="ActCoA_hydro_N"/>
</dbReference>
<dbReference type="GO" id="GO:0008775">
    <property type="term" value="F:acetate CoA-transferase activity"/>
    <property type="evidence" value="ECO:0007669"/>
    <property type="project" value="InterPro"/>
</dbReference>
<evidence type="ECO:0000259" key="3">
    <source>
        <dbReference type="Pfam" id="PF02550"/>
    </source>
</evidence>
<dbReference type="SUPFAM" id="SSF100950">
    <property type="entry name" value="NagB/RpiA/CoA transferase-like"/>
    <property type="match status" value="2"/>
</dbReference>
<proteinExistence type="inferred from homology"/>
<feature type="domain" description="Acetyl-CoA hydrolase/transferase N-terminal" evidence="3">
    <location>
        <begin position="16"/>
        <end position="178"/>
    </location>
</feature>
<accession>A0A844G628</accession>
<dbReference type="InterPro" id="IPR046433">
    <property type="entry name" value="ActCoA_hydro"/>
</dbReference>